<sequence length="176" mass="18678">MLGIPCVRFELNWFLRSNDASSPSISVARISPGARSCTVSSTSAMIPLVIAALLSARKCNVPSSRRRIRHRFKRAAEVDQQPIAIVGVQKVIFVAKVGEAGHAKRGTGGGGAGQPVASQRACAVHANRHRSGCETSLGAPRLRPSSRHPGRVPGVHRATRERFVACDTADLGSRPA</sequence>
<reference evidence="2 3" key="1">
    <citation type="journal article" date="2017" name="Curr. Biol.">
        <title>Genome architecture and evolution of a unichromosomal asexual nematode.</title>
        <authorList>
            <person name="Fradin H."/>
            <person name="Zegar C."/>
            <person name="Gutwein M."/>
            <person name="Lucas J."/>
            <person name="Kovtun M."/>
            <person name="Corcoran D."/>
            <person name="Baugh L.R."/>
            <person name="Kiontke K."/>
            <person name="Gunsalus K."/>
            <person name="Fitch D.H."/>
            <person name="Piano F."/>
        </authorList>
    </citation>
    <scope>NUCLEOTIDE SEQUENCE [LARGE SCALE GENOMIC DNA]</scope>
    <source>
        <strain evidence="2">PF1309</strain>
    </source>
</reference>
<evidence type="ECO:0000313" key="3">
    <source>
        <dbReference type="Proteomes" id="UP000218231"/>
    </source>
</evidence>
<comment type="caution">
    <text evidence="2">The sequence shown here is derived from an EMBL/GenBank/DDBJ whole genome shotgun (WGS) entry which is preliminary data.</text>
</comment>
<dbReference type="AlphaFoldDB" id="A0A2A2KIZ9"/>
<organism evidence="2 3">
    <name type="scientific">Diploscapter pachys</name>
    <dbReference type="NCBI Taxonomy" id="2018661"/>
    <lineage>
        <taxon>Eukaryota</taxon>
        <taxon>Metazoa</taxon>
        <taxon>Ecdysozoa</taxon>
        <taxon>Nematoda</taxon>
        <taxon>Chromadorea</taxon>
        <taxon>Rhabditida</taxon>
        <taxon>Rhabditina</taxon>
        <taxon>Rhabditomorpha</taxon>
        <taxon>Rhabditoidea</taxon>
        <taxon>Rhabditidae</taxon>
        <taxon>Diploscapter</taxon>
    </lineage>
</organism>
<feature type="region of interest" description="Disordered" evidence="1">
    <location>
        <begin position="132"/>
        <end position="154"/>
    </location>
</feature>
<proteinExistence type="predicted"/>
<name>A0A2A2KIZ9_9BILA</name>
<dbReference type="EMBL" id="LIAE01008460">
    <property type="protein sequence ID" value="PAV73858.1"/>
    <property type="molecule type" value="Genomic_DNA"/>
</dbReference>
<dbReference type="Proteomes" id="UP000218231">
    <property type="component" value="Unassembled WGS sequence"/>
</dbReference>
<accession>A0A2A2KIZ9</accession>
<evidence type="ECO:0000256" key="1">
    <source>
        <dbReference type="SAM" id="MobiDB-lite"/>
    </source>
</evidence>
<protein>
    <submittedName>
        <fullName evidence="2">Uncharacterized protein</fullName>
    </submittedName>
</protein>
<gene>
    <name evidence="2" type="ORF">WR25_18819</name>
</gene>
<keyword evidence="3" id="KW-1185">Reference proteome</keyword>
<evidence type="ECO:0000313" key="2">
    <source>
        <dbReference type="EMBL" id="PAV73858.1"/>
    </source>
</evidence>